<dbReference type="EMBL" id="AP021875">
    <property type="protein sequence ID" value="BBO75344.1"/>
    <property type="molecule type" value="Genomic_DNA"/>
</dbReference>
<dbReference type="KEGG" id="dwd:DSCW_27610"/>
<dbReference type="AlphaFoldDB" id="A0A5K7ZA63"/>
<gene>
    <name evidence="1" type="ORF">DSCW_27610</name>
</gene>
<dbReference type="Proteomes" id="UP000427769">
    <property type="component" value="Chromosome"/>
</dbReference>
<evidence type="ECO:0000313" key="1">
    <source>
        <dbReference type="EMBL" id="BBO75344.1"/>
    </source>
</evidence>
<sequence>MQPYTVFPDKPIMDNGPMARTFLSMDIDDFHHACRYVHELPYGYNSDREDPMILFKEKMGSCTTKHAVIATLATELEIAIDKHIGIYAMIEALVTGTKPILDRYNLPYLPMVHCFLVFEDQRVDLSEGNQNGKNGPIDDFLYTEKVTANISGKDEYLLYRKALNAHILPRLEFDGIAIKTILKAREEGITLLRANIQK</sequence>
<dbReference type="OrthoDB" id="5649947at2"/>
<evidence type="ECO:0000313" key="2">
    <source>
        <dbReference type="Proteomes" id="UP000427769"/>
    </source>
</evidence>
<proteinExistence type="predicted"/>
<evidence type="ECO:0008006" key="3">
    <source>
        <dbReference type="Google" id="ProtNLM"/>
    </source>
</evidence>
<protein>
    <recommendedName>
        <fullName evidence="3">Transglutaminase-like domain-containing protein</fullName>
    </recommendedName>
</protein>
<dbReference type="RefSeq" id="WP_155304272.1">
    <property type="nucleotide sequence ID" value="NZ_AP021875.1"/>
</dbReference>
<keyword evidence="2" id="KW-1185">Reference proteome</keyword>
<name>A0A5K7ZA63_9BACT</name>
<reference evidence="1 2" key="1">
    <citation type="submission" date="2019-11" db="EMBL/GenBank/DDBJ databases">
        <title>Comparative genomics of hydrocarbon-degrading Desulfosarcina strains.</title>
        <authorList>
            <person name="Watanabe M."/>
            <person name="Kojima H."/>
            <person name="Fukui M."/>
        </authorList>
    </citation>
    <scope>NUCLEOTIDE SEQUENCE [LARGE SCALE GENOMIC DNA]</scope>
    <source>
        <strain evidence="1 2">PP31</strain>
    </source>
</reference>
<accession>A0A5K7ZA63</accession>
<organism evidence="1 2">
    <name type="scientific">Desulfosarcina widdelii</name>
    <dbReference type="NCBI Taxonomy" id="947919"/>
    <lineage>
        <taxon>Bacteria</taxon>
        <taxon>Pseudomonadati</taxon>
        <taxon>Thermodesulfobacteriota</taxon>
        <taxon>Desulfobacteria</taxon>
        <taxon>Desulfobacterales</taxon>
        <taxon>Desulfosarcinaceae</taxon>
        <taxon>Desulfosarcina</taxon>
    </lineage>
</organism>